<sequence length="192" mass="21499">MTKMKAVLEYGPLVVFLAAYVLLKDQTMTWGGVTYTGFILTTGIFVVLQTAATLALWKLTGKLSAMQLLTLAVVLFMGGLTVWFNDGHFIKMKPTIIYIFFAGLLGIGLLRGQSWLKLVMGEHLPMAEEGWLILTRRICVFFLAMAVLNEIVWRNFSDGTWLTFKVVGLTVAMFGFLLSQAKLLQKYGQDKD</sequence>
<evidence type="ECO:0000256" key="3">
    <source>
        <dbReference type="ARBA" id="ARBA00022989"/>
    </source>
</evidence>
<comment type="subcellular location">
    <subcellularLocation>
        <location evidence="5">Cell inner membrane</location>
        <topology evidence="5">Multi-pass membrane protein</topology>
    </subcellularLocation>
</comment>
<gene>
    <name evidence="5" type="primary">yciB</name>
    <name evidence="6" type="ORF">GV832_15235</name>
</gene>
<comment type="function">
    <text evidence="5">Plays a role in cell envelope biogenesis, maintenance of cell envelope integrity and membrane homeostasis.</text>
</comment>
<dbReference type="GO" id="GO:0005886">
    <property type="term" value="C:plasma membrane"/>
    <property type="evidence" value="ECO:0007669"/>
    <property type="project" value="UniProtKB-SubCell"/>
</dbReference>
<keyword evidence="2 5" id="KW-0812">Transmembrane</keyword>
<keyword evidence="3 5" id="KW-1133">Transmembrane helix</keyword>
<accession>A0AAE4YCK0</accession>
<evidence type="ECO:0000313" key="6">
    <source>
        <dbReference type="EMBL" id="NBZ88946.1"/>
    </source>
</evidence>
<evidence type="ECO:0000256" key="5">
    <source>
        <dbReference type="HAMAP-Rule" id="MF_00189"/>
    </source>
</evidence>
<feature type="transmembrane region" description="Helical" evidence="5">
    <location>
        <begin position="35"/>
        <end position="57"/>
    </location>
</feature>
<evidence type="ECO:0000256" key="2">
    <source>
        <dbReference type="ARBA" id="ARBA00022692"/>
    </source>
</evidence>
<dbReference type="RefSeq" id="WP_168775762.1">
    <property type="nucleotide sequence ID" value="NZ_JAABNR010000015.1"/>
</dbReference>
<organism evidence="6 7">
    <name type="scientific">Stagnihabitans tardus</name>
    <dbReference type="NCBI Taxonomy" id="2699202"/>
    <lineage>
        <taxon>Bacteria</taxon>
        <taxon>Pseudomonadati</taxon>
        <taxon>Pseudomonadota</taxon>
        <taxon>Alphaproteobacteria</taxon>
        <taxon>Rhodobacterales</taxon>
        <taxon>Paracoccaceae</taxon>
        <taxon>Stagnihabitans</taxon>
    </lineage>
</organism>
<comment type="caution">
    <text evidence="6">The sequence shown here is derived from an EMBL/GenBank/DDBJ whole genome shotgun (WGS) entry which is preliminary data.</text>
</comment>
<feature type="transmembrane region" description="Helical" evidence="5">
    <location>
        <begin position="96"/>
        <end position="112"/>
    </location>
</feature>
<dbReference type="Proteomes" id="UP001193501">
    <property type="component" value="Unassembled WGS sequence"/>
</dbReference>
<dbReference type="HAMAP" id="MF_00189">
    <property type="entry name" value="YciB"/>
    <property type="match status" value="1"/>
</dbReference>
<feature type="transmembrane region" description="Helical" evidence="5">
    <location>
        <begin position="133"/>
        <end position="153"/>
    </location>
</feature>
<name>A0AAE4YCK0_9RHOB</name>
<evidence type="ECO:0000313" key="7">
    <source>
        <dbReference type="Proteomes" id="UP001193501"/>
    </source>
</evidence>
<feature type="transmembrane region" description="Helical" evidence="5">
    <location>
        <begin position="7"/>
        <end position="23"/>
    </location>
</feature>
<dbReference type="EMBL" id="JAABNR010000015">
    <property type="protein sequence ID" value="NBZ88946.1"/>
    <property type="molecule type" value="Genomic_DNA"/>
</dbReference>
<dbReference type="InterPro" id="IPR006008">
    <property type="entry name" value="YciB"/>
</dbReference>
<evidence type="ECO:0000256" key="4">
    <source>
        <dbReference type="ARBA" id="ARBA00023136"/>
    </source>
</evidence>
<keyword evidence="1 5" id="KW-1003">Cell membrane</keyword>
<keyword evidence="4 5" id="KW-0472">Membrane</keyword>
<keyword evidence="5" id="KW-0997">Cell inner membrane</keyword>
<dbReference type="Pfam" id="PF04279">
    <property type="entry name" value="IspA"/>
    <property type="match status" value="1"/>
</dbReference>
<feature type="transmembrane region" description="Helical" evidence="5">
    <location>
        <begin position="159"/>
        <end position="178"/>
    </location>
</feature>
<evidence type="ECO:0000256" key="1">
    <source>
        <dbReference type="ARBA" id="ARBA00022475"/>
    </source>
</evidence>
<feature type="transmembrane region" description="Helical" evidence="5">
    <location>
        <begin position="64"/>
        <end position="84"/>
    </location>
</feature>
<comment type="similarity">
    <text evidence="5">Belongs to the YciB family.</text>
</comment>
<reference evidence="6" key="1">
    <citation type="submission" date="2020-01" db="EMBL/GenBank/DDBJ databases">
        <authorList>
            <person name="Chen W.-M."/>
        </authorList>
    </citation>
    <scope>NUCLEOTIDE SEQUENCE</scope>
    <source>
        <strain evidence="6">CYK-10</strain>
    </source>
</reference>
<dbReference type="AlphaFoldDB" id="A0AAE4YCK0"/>
<protein>
    <recommendedName>
        <fullName evidence="5">Inner membrane-spanning protein YciB</fullName>
    </recommendedName>
</protein>
<dbReference type="PANTHER" id="PTHR36917">
    <property type="entry name" value="INTRACELLULAR SEPTATION PROTEIN A-RELATED"/>
    <property type="match status" value="1"/>
</dbReference>
<keyword evidence="7" id="KW-1185">Reference proteome</keyword>
<dbReference type="PANTHER" id="PTHR36917:SF1">
    <property type="entry name" value="INNER MEMBRANE-SPANNING PROTEIN YCIB"/>
    <property type="match status" value="1"/>
</dbReference>
<proteinExistence type="inferred from homology"/>